<feature type="compositionally biased region" description="Low complexity" evidence="1">
    <location>
        <begin position="192"/>
        <end position="209"/>
    </location>
</feature>
<evidence type="ECO:0000256" key="2">
    <source>
        <dbReference type="SAM" id="Phobius"/>
    </source>
</evidence>
<name>A0A5C3LLH0_9AGAR</name>
<organism evidence="3 4">
    <name type="scientific">Crucibulum laeve</name>
    <dbReference type="NCBI Taxonomy" id="68775"/>
    <lineage>
        <taxon>Eukaryota</taxon>
        <taxon>Fungi</taxon>
        <taxon>Dikarya</taxon>
        <taxon>Basidiomycota</taxon>
        <taxon>Agaricomycotina</taxon>
        <taxon>Agaricomycetes</taxon>
        <taxon>Agaricomycetidae</taxon>
        <taxon>Agaricales</taxon>
        <taxon>Agaricineae</taxon>
        <taxon>Nidulariaceae</taxon>
        <taxon>Crucibulum</taxon>
    </lineage>
</organism>
<dbReference type="OrthoDB" id="3071158at2759"/>
<feature type="compositionally biased region" description="Low complexity" evidence="1">
    <location>
        <begin position="147"/>
        <end position="163"/>
    </location>
</feature>
<evidence type="ECO:0000256" key="1">
    <source>
        <dbReference type="SAM" id="MobiDB-lite"/>
    </source>
</evidence>
<feature type="compositionally biased region" description="Low complexity" evidence="1">
    <location>
        <begin position="448"/>
        <end position="458"/>
    </location>
</feature>
<keyword evidence="2" id="KW-0472">Membrane</keyword>
<feature type="transmembrane region" description="Helical" evidence="2">
    <location>
        <begin position="81"/>
        <end position="104"/>
    </location>
</feature>
<dbReference type="STRING" id="68775.A0A5C3LLH0"/>
<keyword evidence="2" id="KW-1133">Transmembrane helix</keyword>
<feature type="compositionally biased region" description="Gly residues" evidence="1">
    <location>
        <begin position="177"/>
        <end position="191"/>
    </location>
</feature>
<accession>A0A5C3LLH0</accession>
<feature type="region of interest" description="Disordered" evidence="1">
    <location>
        <begin position="132"/>
        <end position="233"/>
    </location>
</feature>
<feature type="compositionally biased region" description="Low complexity" evidence="1">
    <location>
        <begin position="304"/>
        <end position="334"/>
    </location>
</feature>
<feature type="region of interest" description="Disordered" evidence="1">
    <location>
        <begin position="278"/>
        <end position="411"/>
    </location>
</feature>
<feature type="compositionally biased region" description="Polar residues" evidence="1">
    <location>
        <begin position="278"/>
        <end position="297"/>
    </location>
</feature>
<feature type="compositionally biased region" description="Polar residues" evidence="1">
    <location>
        <begin position="352"/>
        <end position="371"/>
    </location>
</feature>
<keyword evidence="2" id="KW-0812">Transmembrane</keyword>
<evidence type="ECO:0000313" key="3">
    <source>
        <dbReference type="EMBL" id="TFK33954.1"/>
    </source>
</evidence>
<feature type="region of interest" description="Disordered" evidence="1">
    <location>
        <begin position="426"/>
        <end position="458"/>
    </location>
</feature>
<reference evidence="3 4" key="1">
    <citation type="journal article" date="2019" name="Nat. Ecol. Evol.">
        <title>Megaphylogeny resolves global patterns of mushroom evolution.</title>
        <authorList>
            <person name="Varga T."/>
            <person name="Krizsan K."/>
            <person name="Foldi C."/>
            <person name="Dima B."/>
            <person name="Sanchez-Garcia M."/>
            <person name="Sanchez-Ramirez S."/>
            <person name="Szollosi G.J."/>
            <person name="Szarkandi J.G."/>
            <person name="Papp V."/>
            <person name="Albert L."/>
            <person name="Andreopoulos W."/>
            <person name="Angelini C."/>
            <person name="Antonin V."/>
            <person name="Barry K.W."/>
            <person name="Bougher N.L."/>
            <person name="Buchanan P."/>
            <person name="Buyck B."/>
            <person name="Bense V."/>
            <person name="Catcheside P."/>
            <person name="Chovatia M."/>
            <person name="Cooper J."/>
            <person name="Damon W."/>
            <person name="Desjardin D."/>
            <person name="Finy P."/>
            <person name="Geml J."/>
            <person name="Haridas S."/>
            <person name="Hughes K."/>
            <person name="Justo A."/>
            <person name="Karasinski D."/>
            <person name="Kautmanova I."/>
            <person name="Kiss B."/>
            <person name="Kocsube S."/>
            <person name="Kotiranta H."/>
            <person name="LaButti K.M."/>
            <person name="Lechner B.E."/>
            <person name="Liimatainen K."/>
            <person name="Lipzen A."/>
            <person name="Lukacs Z."/>
            <person name="Mihaltcheva S."/>
            <person name="Morgado L.N."/>
            <person name="Niskanen T."/>
            <person name="Noordeloos M.E."/>
            <person name="Ohm R.A."/>
            <person name="Ortiz-Santana B."/>
            <person name="Ovrebo C."/>
            <person name="Racz N."/>
            <person name="Riley R."/>
            <person name="Savchenko A."/>
            <person name="Shiryaev A."/>
            <person name="Soop K."/>
            <person name="Spirin V."/>
            <person name="Szebenyi C."/>
            <person name="Tomsovsky M."/>
            <person name="Tulloss R.E."/>
            <person name="Uehling J."/>
            <person name="Grigoriev I.V."/>
            <person name="Vagvolgyi C."/>
            <person name="Papp T."/>
            <person name="Martin F.M."/>
            <person name="Miettinen O."/>
            <person name="Hibbett D.S."/>
            <person name="Nagy L.G."/>
        </authorList>
    </citation>
    <scope>NUCLEOTIDE SEQUENCE [LARGE SCALE GENOMIC DNA]</scope>
    <source>
        <strain evidence="3 4">CBS 166.37</strain>
    </source>
</reference>
<dbReference type="Proteomes" id="UP000308652">
    <property type="component" value="Unassembled WGS sequence"/>
</dbReference>
<dbReference type="AlphaFoldDB" id="A0A5C3LLH0"/>
<dbReference type="EMBL" id="ML213638">
    <property type="protein sequence ID" value="TFK33954.1"/>
    <property type="molecule type" value="Genomic_DNA"/>
</dbReference>
<sequence length="566" mass="58293">MNVNVGLTSTSLVPGLIIPSEMPSVETTSPSTSFPYTLTYTSVWTSTFPGGSVTTYSTVIETGVLSTDTPKGDAFAHNTGAIIGVSLGGALALILVVIGVFFGCRRYKGHGRPHNGSNENFLARGHPAVWRPPLDEDDDIDYDPYYDHNSSGASPSNAPPAHSVGHSGEGDFLDGSSNGGHGSASGTGSAGHRGVSASFAGGSGSVESGGPPPSPVRSSSFGGQPYMPGFGQTMDMASTAVPATMAANYSMPLEQRRRSNVPDPGLWLGGRDISSIYGNTAPPTDLSSHGHGSTYESAISLGPGSSSGHGATSSSSGHGAVQAVSRGSASPASGSGSGSGSGSRSNPHGSSTRHSNTPPTSFPLPQQNTGSDRPDSERRSVRSFLGRLSPRSRGSVPEFVMHNPSTAGHSSAESILPIASRRQSYATPPVGYTPSSLLNPLPTPPQLPSSSSPTSPFLTPAEIAHANEQHYSPTASVQHLWPPATLPPLPSPALTQSSVVAEGLLDPQLGRALSQDEQASMTSLRDNVDYTRPIHGLVNNRMYSSTTITTQGTMDTLDGAETAEYT</sequence>
<protein>
    <submittedName>
        <fullName evidence="3">Uncharacterized protein</fullName>
    </submittedName>
</protein>
<gene>
    <name evidence="3" type="ORF">BDQ12DRAFT_669777</name>
</gene>
<feature type="compositionally biased region" description="Acidic residues" evidence="1">
    <location>
        <begin position="135"/>
        <end position="144"/>
    </location>
</feature>
<keyword evidence="4" id="KW-1185">Reference proteome</keyword>
<evidence type="ECO:0000313" key="4">
    <source>
        <dbReference type="Proteomes" id="UP000308652"/>
    </source>
</evidence>
<proteinExistence type="predicted"/>